<evidence type="ECO:0000256" key="4">
    <source>
        <dbReference type="ARBA" id="ARBA00022723"/>
    </source>
</evidence>
<comment type="cofactor">
    <cofactor evidence="1">
        <name>L-ascorbate</name>
        <dbReference type="ChEBI" id="CHEBI:38290"/>
    </cofactor>
</comment>
<dbReference type="Gramene" id="TraesCLE_scaffold_073435_01G000200.1">
    <property type="protein sequence ID" value="TraesCLE_scaffold_073435_01G000200.1"/>
    <property type="gene ID" value="TraesCLE_scaffold_073435_01G000200"/>
</dbReference>
<dbReference type="InterPro" id="IPR044861">
    <property type="entry name" value="IPNS-like_FE2OG_OXY"/>
</dbReference>
<dbReference type="GO" id="GO:0046872">
    <property type="term" value="F:metal ion binding"/>
    <property type="evidence" value="ECO:0007669"/>
    <property type="project" value="UniProtKB-KW"/>
</dbReference>
<dbReference type="Gene3D" id="2.60.120.330">
    <property type="entry name" value="B-lactam Antibiotic, Isopenicillin N Synthase, Chain"/>
    <property type="match status" value="1"/>
</dbReference>
<evidence type="ECO:0000256" key="7">
    <source>
        <dbReference type="ARBA" id="ARBA00023004"/>
    </source>
</evidence>
<dbReference type="Gramene" id="TraesJUL2B03G00981250.2">
    <property type="protein sequence ID" value="TraesJUL2B03G00981250.2"/>
    <property type="gene ID" value="TraesJUL2B03G00981250"/>
</dbReference>
<organism evidence="13">
    <name type="scientific">Triticum aestivum</name>
    <name type="common">Wheat</name>
    <dbReference type="NCBI Taxonomy" id="4565"/>
    <lineage>
        <taxon>Eukaryota</taxon>
        <taxon>Viridiplantae</taxon>
        <taxon>Streptophyta</taxon>
        <taxon>Embryophyta</taxon>
        <taxon>Tracheophyta</taxon>
        <taxon>Spermatophyta</taxon>
        <taxon>Magnoliopsida</taxon>
        <taxon>Liliopsida</taxon>
        <taxon>Poales</taxon>
        <taxon>Poaceae</taxon>
        <taxon>BOP clade</taxon>
        <taxon>Pooideae</taxon>
        <taxon>Triticodae</taxon>
        <taxon>Triticeae</taxon>
        <taxon>Triticinae</taxon>
        <taxon>Triticum</taxon>
    </lineage>
</organism>
<dbReference type="PROSITE" id="PS51471">
    <property type="entry name" value="FE2OG_OXY"/>
    <property type="match status" value="1"/>
</dbReference>
<reference evidence="13" key="2">
    <citation type="submission" date="2018-10" db="UniProtKB">
        <authorList>
            <consortium name="EnsemblPlants"/>
        </authorList>
    </citation>
    <scope>IDENTIFICATION</scope>
</reference>
<dbReference type="Gramene" id="TraesRN2B0100943300.2">
    <property type="protein sequence ID" value="TraesRN2B0100943300.2"/>
    <property type="gene ID" value="TraesRN2B0100943300"/>
</dbReference>
<evidence type="ECO:0000313" key="14">
    <source>
        <dbReference type="Proteomes" id="UP000019116"/>
    </source>
</evidence>
<dbReference type="Gramene" id="TraesCS2B02G354100.1">
    <property type="protein sequence ID" value="TraesCS2B02G354100.1"/>
    <property type="gene ID" value="TraesCS2B02G354100"/>
</dbReference>
<dbReference type="InterPro" id="IPR050231">
    <property type="entry name" value="Iron_ascorbate_oxido_reductase"/>
</dbReference>
<sequence length="305" mass="33158">MVEIPVVDLRLAGAQPEESARLRDACERLGCFRVSGHGVPAALQAEMKAAVRALFDLPDEAKRRNADIIAGSGYVAPSPANPLYEAFGLLDAADPADVDAFCARLDAPPRARETVKSYAEAMHELIVDVAGKVAASLGLEGHPFQDWPCQFRINRYNYTEDTVGSSGVQIHTDSGFLTVLQEDDCVGGLEVLDPATAEFVRVDPVPGSFLVNIGDVGTAPRLLFQAWSNGRLHTVKHRVQCVAAVPRISIAMFLLAPKDDRVCAPEAFVDAQHPRRFKAFNYDDYRKLRLSTGERAGEALARMVA</sequence>
<evidence type="ECO:0000313" key="13">
    <source>
        <dbReference type="EnsemblPlants" id="TraesCS2B02G354100.1"/>
    </source>
</evidence>
<protein>
    <recommendedName>
        <fullName evidence="9">2-oxoglutarate-dependent dioxygenase DAO</fullName>
    </recommendedName>
    <alternativeName>
        <fullName evidence="10">Protein DIOXYGENASE FOR AUXIN OXIDATION</fullName>
    </alternativeName>
</protein>
<gene>
    <name evidence="13" type="primary">LOC123041530</name>
</gene>
<evidence type="ECO:0000256" key="9">
    <source>
        <dbReference type="ARBA" id="ARBA00074102"/>
    </source>
</evidence>
<dbReference type="InterPro" id="IPR026992">
    <property type="entry name" value="DIOX_N"/>
</dbReference>
<proteinExistence type="inferred from homology"/>
<dbReference type="Gramene" id="TraesROB_scaffold_137948_01G000100.1">
    <property type="protein sequence ID" value="TraesROB_scaffold_137948_01G000100.1"/>
    <property type="gene ID" value="TraesROB_scaffold_137948_01G000100"/>
</dbReference>
<dbReference type="OrthoDB" id="288590at2759"/>
<dbReference type="Gramene" id="TraesCAD_scaffold_096407_01G000100.1">
    <property type="protein sequence ID" value="TraesCAD_scaffold_096407_01G000100.1"/>
    <property type="gene ID" value="TraesCAD_scaffold_096407_01G000100"/>
</dbReference>
<keyword evidence="5" id="KW-0223">Dioxygenase</keyword>
<dbReference type="STRING" id="4565.A0A3B6CAY6"/>
<keyword evidence="4 11" id="KW-0479">Metal-binding</keyword>
<comment type="cofactor">
    <cofactor evidence="2">
        <name>Fe cation</name>
        <dbReference type="ChEBI" id="CHEBI:24875"/>
    </cofactor>
</comment>
<accession>A0A3B6CAY6</accession>
<dbReference type="FunFam" id="2.60.120.330:FF:000017">
    <property type="entry name" value="2-oxoglutarate-dependent dioxygenase DAO"/>
    <property type="match status" value="1"/>
</dbReference>
<dbReference type="Proteomes" id="UP000019116">
    <property type="component" value="Chromosome 2B"/>
</dbReference>
<evidence type="ECO:0000256" key="6">
    <source>
        <dbReference type="ARBA" id="ARBA00023002"/>
    </source>
</evidence>
<keyword evidence="14" id="KW-1185">Reference proteome</keyword>
<evidence type="ECO:0000256" key="10">
    <source>
        <dbReference type="ARBA" id="ARBA00076740"/>
    </source>
</evidence>
<dbReference type="PANTHER" id="PTHR47990">
    <property type="entry name" value="2-OXOGLUTARATE (2OG) AND FE(II)-DEPENDENT OXYGENASE SUPERFAMILY PROTEIN-RELATED"/>
    <property type="match status" value="1"/>
</dbReference>
<dbReference type="EnsemblPlants" id="TraesCS2B02G354100.1">
    <property type="protein sequence ID" value="TraesCS2B02G354100.1"/>
    <property type="gene ID" value="TraesCS2B02G354100"/>
</dbReference>
<evidence type="ECO:0000256" key="8">
    <source>
        <dbReference type="ARBA" id="ARBA00054658"/>
    </source>
</evidence>
<evidence type="ECO:0000256" key="3">
    <source>
        <dbReference type="ARBA" id="ARBA00008056"/>
    </source>
</evidence>
<dbReference type="Pfam" id="PF14226">
    <property type="entry name" value="DIOX_N"/>
    <property type="match status" value="1"/>
</dbReference>
<evidence type="ECO:0000256" key="5">
    <source>
        <dbReference type="ARBA" id="ARBA00022964"/>
    </source>
</evidence>
<comment type="similarity">
    <text evidence="3 11">Belongs to the iron/ascorbate-dependent oxidoreductase family.</text>
</comment>
<dbReference type="SUPFAM" id="SSF51197">
    <property type="entry name" value="Clavaminate synthase-like"/>
    <property type="match status" value="1"/>
</dbReference>
<dbReference type="Pfam" id="PF03171">
    <property type="entry name" value="2OG-FeII_Oxy"/>
    <property type="match status" value="1"/>
</dbReference>
<dbReference type="SMR" id="A0A3B6CAY6"/>
<evidence type="ECO:0000256" key="2">
    <source>
        <dbReference type="ARBA" id="ARBA00001962"/>
    </source>
</evidence>
<dbReference type="Gramene" id="TraesCS2B03G0912900.2">
    <property type="protein sequence ID" value="TraesCS2B03G0912900.2.CDS"/>
    <property type="gene ID" value="TraesCS2B03G0912900"/>
</dbReference>
<dbReference type="Gramene" id="TraesPARA_EIv1.0_0532490.2">
    <property type="protein sequence ID" value="TraesPARA_EIv1.0_0532490.2.CDS"/>
    <property type="gene ID" value="TraesPARA_EIv1.0_0532490"/>
</dbReference>
<keyword evidence="6 11" id="KW-0560">Oxidoreductase</keyword>
<reference evidence="13" key="1">
    <citation type="submission" date="2018-08" db="EMBL/GenBank/DDBJ databases">
        <authorList>
            <person name="Rossello M."/>
        </authorList>
    </citation>
    <scope>NUCLEOTIDE SEQUENCE [LARGE SCALE GENOMIC DNA]</scope>
    <source>
        <strain evidence="13">cv. Chinese Spring</strain>
    </source>
</reference>
<dbReference type="InterPro" id="IPR005123">
    <property type="entry name" value="Oxoglu/Fe-dep_dioxygenase_dom"/>
</dbReference>
<dbReference type="Gramene" id="TraesWEE_scaffold_081928_01G000200.1">
    <property type="protein sequence ID" value="TraesWEE_scaffold_081928_01G000200.1"/>
    <property type="gene ID" value="TraesWEE_scaffold_081928_01G000200"/>
</dbReference>
<name>A0A3B6CAY6_WHEAT</name>
<feature type="domain" description="Fe2OG dioxygenase" evidence="12">
    <location>
        <begin position="147"/>
        <end position="257"/>
    </location>
</feature>
<keyword evidence="7 11" id="KW-0408">Iron</keyword>
<evidence type="ECO:0000256" key="11">
    <source>
        <dbReference type="RuleBase" id="RU003682"/>
    </source>
</evidence>
<evidence type="ECO:0000259" key="12">
    <source>
        <dbReference type="PROSITE" id="PS51471"/>
    </source>
</evidence>
<evidence type="ECO:0000256" key="1">
    <source>
        <dbReference type="ARBA" id="ARBA00001961"/>
    </source>
</evidence>
<dbReference type="AlphaFoldDB" id="A0A3B6CAY6"/>
<comment type="function">
    <text evidence="8">2-oxoglutarate-dependent dioxygenase essential for auxin catabolism and maintenance of auxin homeostasis in reproductive organs. Catalyzes the irreversible oxidation of indole-3-acetic acid (IAA) to the biologically inactive 2-oxoindole-3-acetic acid (OxIAA).</text>
</comment>
<dbReference type="GO" id="GO:0016706">
    <property type="term" value="F:2-oxoglutarate-dependent dioxygenase activity"/>
    <property type="evidence" value="ECO:0000318"/>
    <property type="project" value="GO_Central"/>
</dbReference>
<dbReference type="InterPro" id="IPR027443">
    <property type="entry name" value="IPNS-like_sf"/>
</dbReference>